<evidence type="ECO:0008006" key="4">
    <source>
        <dbReference type="Google" id="ProtNLM"/>
    </source>
</evidence>
<feature type="region of interest" description="Disordered" evidence="1">
    <location>
        <begin position="39"/>
        <end position="85"/>
    </location>
</feature>
<feature type="compositionally biased region" description="Low complexity" evidence="1">
    <location>
        <begin position="46"/>
        <end position="71"/>
    </location>
</feature>
<reference evidence="2 3" key="1">
    <citation type="journal article" date="2019" name="Int. J. Syst. Evol. Microbiol.">
        <title>The Global Catalogue of Microorganisms (GCM) 10K type strain sequencing project: providing services to taxonomists for standard genome sequencing and annotation.</title>
        <authorList>
            <consortium name="The Broad Institute Genomics Platform"/>
            <consortium name="The Broad Institute Genome Sequencing Center for Infectious Disease"/>
            <person name="Wu L."/>
            <person name="Ma J."/>
        </authorList>
    </citation>
    <scope>NUCLEOTIDE SEQUENCE [LARGE SCALE GENOMIC DNA]</scope>
    <source>
        <strain evidence="2 3">JCM 14559</strain>
    </source>
</reference>
<evidence type="ECO:0000313" key="3">
    <source>
        <dbReference type="Proteomes" id="UP001500897"/>
    </source>
</evidence>
<gene>
    <name evidence="2" type="ORF">GCM10009759_17550</name>
</gene>
<evidence type="ECO:0000256" key="1">
    <source>
        <dbReference type="SAM" id="MobiDB-lite"/>
    </source>
</evidence>
<comment type="caution">
    <text evidence="2">The sequence shown here is derived from an EMBL/GenBank/DDBJ whole genome shotgun (WGS) entry which is preliminary data.</text>
</comment>
<name>A0ABN2WHE8_9ACTN</name>
<dbReference type="Proteomes" id="UP001500897">
    <property type="component" value="Unassembled WGS sequence"/>
</dbReference>
<accession>A0ABN2WHE8</accession>
<keyword evidence="3" id="KW-1185">Reference proteome</keyword>
<sequence length="224" mass="23538">MPKSRPYSSSPVFGRRMLIGLGVLLAAALLAGLAARLAGGGHADHPAAQPTTAPRPASPAPSSAEPSGEATGSVARPPHTTSPTDYATEFARTLWSYDTRTLDQPGFVNGLRLWLTSESQYADGSSVEAQVPDPVLWSRMRDNEQTSTARDLQAHLPDGFRQAVAQDPGALSRAYIYAVTVTGTVDIAWNGGGRGGESRAITLAVQCRPQQDCALAAIAPTVYP</sequence>
<dbReference type="RefSeq" id="WP_344551360.1">
    <property type="nucleotide sequence ID" value="NZ_BAAANS010000009.1"/>
</dbReference>
<protein>
    <recommendedName>
        <fullName evidence="4">Secreted protein</fullName>
    </recommendedName>
</protein>
<proteinExistence type="predicted"/>
<organism evidence="2 3">
    <name type="scientific">Kitasatospora saccharophila</name>
    <dbReference type="NCBI Taxonomy" id="407973"/>
    <lineage>
        <taxon>Bacteria</taxon>
        <taxon>Bacillati</taxon>
        <taxon>Actinomycetota</taxon>
        <taxon>Actinomycetes</taxon>
        <taxon>Kitasatosporales</taxon>
        <taxon>Streptomycetaceae</taxon>
        <taxon>Kitasatospora</taxon>
    </lineage>
</organism>
<dbReference type="EMBL" id="BAAANS010000009">
    <property type="protein sequence ID" value="GAA2092147.1"/>
    <property type="molecule type" value="Genomic_DNA"/>
</dbReference>
<evidence type="ECO:0000313" key="2">
    <source>
        <dbReference type="EMBL" id="GAA2092147.1"/>
    </source>
</evidence>